<keyword evidence="1" id="KW-0812">Transmembrane</keyword>
<keyword evidence="3" id="KW-1185">Reference proteome</keyword>
<evidence type="ECO:0000313" key="2">
    <source>
        <dbReference type="EMBL" id="MEJ1155776.1"/>
    </source>
</evidence>
<comment type="caution">
    <text evidence="2">The sequence shown here is derived from an EMBL/GenBank/DDBJ whole genome shotgun (WGS) entry which is preliminary data.</text>
</comment>
<evidence type="ECO:0008006" key="4">
    <source>
        <dbReference type="Google" id="ProtNLM"/>
    </source>
</evidence>
<dbReference type="EMBL" id="JBBDGL010000002">
    <property type="protein sequence ID" value="MEJ1155776.1"/>
    <property type="molecule type" value="Genomic_DNA"/>
</dbReference>
<dbReference type="RefSeq" id="WP_337338193.1">
    <property type="nucleotide sequence ID" value="NZ_JBBDGL010000002.1"/>
</dbReference>
<organism evidence="2 3">
    <name type="scientific">Microbacterium marmarense</name>
    <dbReference type="NCBI Taxonomy" id="3122051"/>
    <lineage>
        <taxon>Bacteria</taxon>
        <taxon>Bacillati</taxon>
        <taxon>Actinomycetota</taxon>
        <taxon>Actinomycetes</taxon>
        <taxon>Micrococcales</taxon>
        <taxon>Microbacteriaceae</taxon>
        <taxon>Microbacterium</taxon>
    </lineage>
</organism>
<protein>
    <recommendedName>
        <fullName evidence="4">Pilus assembly protein</fullName>
    </recommendedName>
</protein>
<sequence length="67" mass="7199">MIHRYSTKLAERLYRASVGLHDDEQGDVPGWVLITLMTAGLVVVIWALAGPALAGLFEQAISSVSGF</sequence>
<evidence type="ECO:0000313" key="3">
    <source>
        <dbReference type="Proteomes" id="UP001368654"/>
    </source>
</evidence>
<proteinExistence type="predicted"/>
<accession>A0ABU8LU92</accession>
<name>A0ABU8LU92_9MICO</name>
<evidence type="ECO:0000256" key="1">
    <source>
        <dbReference type="SAM" id="Phobius"/>
    </source>
</evidence>
<dbReference type="Proteomes" id="UP001368654">
    <property type="component" value="Unassembled WGS sequence"/>
</dbReference>
<reference evidence="2 3" key="1">
    <citation type="submission" date="2024-02" db="EMBL/GenBank/DDBJ databases">
        <authorList>
            <person name="Saticioglu I.B."/>
        </authorList>
    </citation>
    <scope>NUCLEOTIDE SEQUENCE [LARGE SCALE GENOMIC DNA]</scope>
    <source>
        <strain evidence="2 3">Mu-86</strain>
    </source>
</reference>
<keyword evidence="1" id="KW-1133">Transmembrane helix</keyword>
<keyword evidence="1" id="KW-0472">Membrane</keyword>
<gene>
    <name evidence="2" type="ORF">WDU96_09245</name>
</gene>
<feature type="transmembrane region" description="Helical" evidence="1">
    <location>
        <begin position="31"/>
        <end position="57"/>
    </location>
</feature>